<dbReference type="Gene3D" id="3.40.50.300">
    <property type="entry name" value="P-loop containing nucleotide triphosphate hydrolases"/>
    <property type="match status" value="1"/>
</dbReference>
<keyword evidence="3 4" id="KW-0315">Glutamine amidotransferase</keyword>
<feature type="domain" description="CobQ/CobB/MinD/ParA nucleotide binding" evidence="5">
    <location>
        <begin position="6"/>
        <end position="234"/>
    </location>
</feature>
<dbReference type="PROSITE" id="PS51274">
    <property type="entry name" value="GATASE_COBBQ"/>
    <property type="match status" value="1"/>
</dbReference>
<dbReference type="Gene3D" id="3.40.50.880">
    <property type="match status" value="1"/>
</dbReference>
<dbReference type="InterPro" id="IPR033949">
    <property type="entry name" value="CobQ_GATase1"/>
</dbReference>
<comment type="function">
    <text evidence="4">Catalyzes amidations at positions B, D, E, and G on adenosylcobyrinic A,C-diamide. NH(2) groups are provided by glutamine, and one molecule of ATP is hydrogenolyzed for each amidation.</text>
</comment>
<dbReference type="InterPro" id="IPR004459">
    <property type="entry name" value="CobQ_synth"/>
</dbReference>
<dbReference type="CDD" id="cd01750">
    <property type="entry name" value="GATase1_CobQ"/>
    <property type="match status" value="1"/>
</dbReference>
<comment type="similarity">
    <text evidence="4">Belongs to the CobB/CobQ family. CobQ subfamily.</text>
</comment>
<feature type="active site" description="Nucleophile" evidence="4">
    <location>
        <position position="336"/>
    </location>
</feature>
<dbReference type="NCBIfam" id="NF001989">
    <property type="entry name" value="PRK00784.1"/>
    <property type="match status" value="1"/>
</dbReference>
<dbReference type="SUPFAM" id="SSF52540">
    <property type="entry name" value="P-loop containing nucleoside triphosphate hydrolases"/>
    <property type="match status" value="1"/>
</dbReference>
<reference evidence="7 8" key="1">
    <citation type="submission" date="2018-08" db="EMBL/GenBank/DDBJ databases">
        <title>Draft genome sequence of Psychrilyobacter sp. strain SD5 isolated from Black Sea water.</title>
        <authorList>
            <person name="Yadav S."/>
            <person name="Villanueva L."/>
            <person name="Damste J.S.S."/>
        </authorList>
    </citation>
    <scope>NUCLEOTIDE SEQUENCE [LARGE SCALE GENOMIC DNA]</scope>
    <source>
        <strain evidence="7 8">SD5</strain>
    </source>
</reference>
<dbReference type="InterPro" id="IPR002586">
    <property type="entry name" value="CobQ/CobB/MinD/ParA_Nub-bd_dom"/>
</dbReference>
<sequence>MRHKKIMIQGTGSSTGKSVIVAGLARIFYKDGNKVAPYKSQNMALNSYIDRDGLEMGRAQVVQAEACNTPPRAYMNPILMKPNSDNDSQIIIEGIPHKNMDAKEYFKNTDFFKSIALKNYKIIETNYDIGVLEGGGSPAEMNLRDVDLVNMGMAELIDSPVILVGDIERGGVFASLYGTILMLDEKDRRRIKGLIINKFRGDIDLLMPGIEDLTDRLLKAGIDIPVLGVIPWVPLNIEEEDILTKKFGEKQGKNDLNIAVIRLDKMSNYTDFDALSYYKDVSLNFTLSKSEICEADIIIIPGSKNTIQDLIKLKQLGIDKTIIEQSKKGRIIVGICGGYQILGQEILDPYMIESKDKVIEGLGLLDITTTMEKEKQTFQTTEKITHNTGLLKGCDNCKVSGYEIHQGVTQSKENSIFENKPNLGVLKDNIFATYIHGVFDNSIFTRTFINNIRISKGLEPIDDYFDFEKFKVDEYDRWEETLRNSLDIDKIYEILGESSNEI</sequence>
<proteinExistence type="inferred from homology"/>
<dbReference type="Pfam" id="PF07685">
    <property type="entry name" value="GATase_3"/>
    <property type="match status" value="1"/>
</dbReference>
<keyword evidence="2 4" id="KW-0169">Cobalamin biosynthesis</keyword>
<dbReference type="RefSeq" id="WP_114641215.1">
    <property type="nucleotide sequence ID" value="NZ_JAACIO010000002.1"/>
</dbReference>
<evidence type="ECO:0000256" key="2">
    <source>
        <dbReference type="ARBA" id="ARBA00022573"/>
    </source>
</evidence>
<dbReference type="HAMAP" id="MF_00028">
    <property type="entry name" value="CobQ"/>
    <property type="match status" value="1"/>
</dbReference>
<feature type="domain" description="CobB/CobQ-like glutamine amidotransferase" evidence="6">
    <location>
        <begin position="257"/>
        <end position="442"/>
    </location>
</feature>
<gene>
    <name evidence="4" type="primary">cobQ</name>
    <name evidence="7" type="ORF">DYH56_02225</name>
</gene>
<keyword evidence="8" id="KW-1185">Reference proteome</keyword>
<evidence type="ECO:0000259" key="6">
    <source>
        <dbReference type="Pfam" id="PF07685"/>
    </source>
</evidence>
<dbReference type="Proteomes" id="UP000263486">
    <property type="component" value="Unassembled WGS sequence"/>
</dbReference>
<organism evidence="7 8">
    <name type="scientific">Psychrilyobacter piezotolerans</name>
    <dbReference type="NCBI Taxonomy" id="2293438"/>
    <lineage>
        <taxon>Bacteria</taxon>
        <taxon>Fusobacteriati</taxon>
        <taxon>Fusobacteriota</taxon>
        <taxon>Fusobacteriia</taxon>
        <taxon>Fusobacteriales</taxon>
        <taxon>Fusobacteriaceae</taxon>
        <taxon>Psychrilyobacter</taxon>
    </lineage>
</organism>
<dbReference type="SUPFAM" id="SSF52317">
    <property type="entry name" value="Class I glutamine amidotransferase-like"/>
    <property type="match status" value="1"/>
</dbReference>
<evidence type="ECO:0000313" key="7">
    <source>
        <dbReference type="EMBL" id="REI42984.1"/>
    </source>
</evidence>
<dbReference type="PANTHER" id="PTHR21343">
    <property type="entry name" value="DETHIOBIOTIN SYNTHETASE"/>
    <property type="match status" value="1"/>
</dbReference>
<evidence type="ECO:0000256" key="3">
    <source>
        <dbReference type="ARBA" id="ARBA00022962"/>
    </source>
</evidence>
<dbReference type="NCBIfam" id="TIGR00313">
    <property type="entry name" value="cobQ"/>
    <property type="match status" value="1"/>
</dbReference>
<evidence type="ECO:0000256" key="1">
    <source>
        <dbReference type="ARBA" id="ARBA00004953"/>
    </source>
</evidence>
<dbReference type="InterPro" id="IPR029062">
    <property type="entry name" value="Class_I_gatase-like"/>
</dbReference>
<comment type="pathway">
    <text evidence="1 4">Cofactor biosynthesis; adenosylcobalamin biosynthesis.</text>
</comment>
<comment type="caution">
    <text evidence="7">The sequence shown here is derived from an EMBL/GenBank/DDBJ whole genome shotgun (WGS) entry which is preliminary data.</text>
</comment>
<accession>A0ABX9KKG8</accession>
<evidence type="ECO:0000256" key="4">
    <source>
        <dbReference type="HAMAP-Rule" id="MF_00028"/>
    </source>
</evidence>
<feature type="active site" evidence="4">
    <location>
        <position position="436"/>
    </location>
</feature>
<dbReference type="Pfam" id="PF01656">
    <property type="entry name" value="CbiA"/>
    <property type="match status" value="1"/>
</dbReference>
<name>A0ABX9KKG8_9FUSO</name>
<dbReference type="PANTHER" id="PTHR21343:SF1">
    <property type="entry name" value="COBYRIC ACID SYNTHASE"/>
    <property type="match status" value="1"/>
</dbReference>
<evidence type="ECO:0000259" key="5">
    <source>
        <dbReference type="Pfam" id="PF01656"/>
    </source>
</evidence>
<dbReference type="EMBL" id="QUAJ01000002">
    <property type="protein sequence ID" value="REI42984.1"/>
    <property type="molecule type" value="Genomic_DNA"/>
</dbReference>
<dbReference type="InterPro" id="IPR027417">
    <property type="entry name" value="P-loop_NTPase"/>
</dbReference>
<protein>
    <recommendedName>
        <fullName evidence="4">Cobyric acid synthase</fullName>
    </recommendedName>
</protein>
<dbReference type="InterPro" id="IPR047045">
    <property type="entry name" value="CobQ_N"/>
</dbReference>
<dbReference type="CDD" id="cd05389">
    <property type="entry name" value="CobQ_N"/>
    <property type="match status" value="1"/>
</dbReference>
<evidence type="ECO:0000313" key="8">
    <source>
        <dbReference type="Proteomes" id="UP000263486"/>
    </source>
</evidence>
<dbReference type="InterPro" id="IPR011698">
    <property type="entry name" value="GATase_3"/>
</dbReference>